<dbReference type="PANTHER" id="PTHR31840">
    <property type="entry name" value="COILED-COIL DOMAIN-CONTAINING PROTEIN 97"/>
    <property type="match status" value="1"/>
</dbReference>
<sequence length="180" mass="21088">MKKLVEGGDYFSDETMKHRDPLLYEQMVGQYLTEDEVAASIDKSDLTFSSILMSHIQMQYDNVLYNRQRDIEEGQMEESEDDDSDLDEDFGVAGRKPQTTEKEDLSEAERLMLRDEFLETMKLRFINGEDRDFNYSDVDNSVEYDPLDIRGHDEEEKYFDEDDTESTEPEPPCADVQMQD</sequence>
<dbReference type="InterPro" id="IPR040233">
    <property type="entry name" value="CCD97-like_C"/>
</dbReference>
<dbReference type="AlphaFoldDB" id="A0AAD9KQ36"/>
<dbReference type="InterPro" id="IPR018613">
    <property type="entry name" value="Ccdc97-like"/>
</dbReference>
<dbReference type="PANTHER" id="PTHR31840:SF1">
    <property type="entry name" value="COILED-COIL DOMAIN-CONTAINING PROTEIN 97"/>
    <property type="match status" value="1"/>
</dbReference>
<proteinExistence type="predicted"/>
<comment type="caution">
    <text evidence="3">The sequence shown here is derived from an EMBL/GenBank/DDBJ whole genome shotgun (WGS) entry which is preliminary data.</text>
</comment>
<dbReference type="Proteomes" id="UP001209878">
    <property type="component" value="Unassembled WGS sequence"/>
</dbReference>
<keyword evidence="4" id="KW-1185">Reference proteome</keyword>
<reference evidence="3" key="1">
    <citation type="journal article" date="2023" name="Mol. Biol. Evol.">
        <title>Third-Generation Sequencing Reveals the Adaptive Role of the Epigenome in Three Deep-Sea Polychaetes.</title>
        <authorList>
            <person name="Perez M."/>
            <person name="Aroh O."/>
            <person name="Sun Y."/>
            <person name="Lan Y."/>
            <person name="Juniper S.K."/>
            <person name="Young C.R."/>
            <person name="Angers B."/>
            <person name="Qian P.Y."/>
        </authorList>
    </citation>
    <scope>NUCLEOTIDE SEQUENCE</scope>
    <source>
        <strain evidence="3">R07B-5</strain>
    </source>
</reference>
<evidence type="ECO:0000259" key="2">
    <source>
        <dbReference type="Pfam" id="PF09747"/>
    </source>
</evidence>
<feature type="compositionally biased region" description="Acidic residues" evidence="1">
    <location>
        <begin position="156"/>
        <end position="168"/>
    </location>
</feature>
<evidence type="ECO:0000313" key="4">
    <source>
        <dbReference type="Proteomes" id="UP001209878"/>
    </source>
</evidence>
<name>A0AAD9KQ36_RIDPI</name>
<dbReference type="Pfam" id="PF09747">
    <property type="entry name" value="CCD97-like_C"/>
    <property type="match status" value="1"/>
</dbReference>
<organism evidence="3 4">
    <name type="scientific">Ridgeia piscesae</name>
    <name type="common">Tubeworm</name>
    <dbReference type="NCBI Taxonomy" id="27915"/>
    <lineage>
        <taxon>Eukaryota</taxon>
        <taxon>Metazoa</taxon>
        <taxon>Spiralia</taxon>
        <taxon>Lophotrochozoa</taxon>
        <taxon>Annelida</taxon>
        <taxon>Polychaeta</taxon>
        <taxon>Sedentaria</taxon>
        <taxon>Canalipalpata</taxon>
        <taxon>Sabellida</taxon>
        <taxon>Siboglinidae</taxon>
        <taxon>Ridgeia</taxon>
    </lineage>
</organism>
<dbReference type="EMBL" id="JAODUO010000732">
    <property type="protein sequence ID" value="KAK2175416.1"/>
    <property type="molecule type" value="Genomic_DNA"/>
</dbReference>
<evidence type="ECO:0000313" key="3">
    <source>
        <dbReference type="EMBL" id="KAK2175416.1"/>
    </source>
</evidence>
<gene>
    <name evidence="3" type="ORF">NP493_734g02081</name>
</gene>
<feature type="region of interest" description="Disordered" evidence="1">
    <location>
        <begin position="131"/>
        <end position="180"/>
    </location>
</feature>
<protein>
    <recommendedName>
        <fullName evidence="2">CCD97-like C-terminal domain-containing protein</fullName>
    </recommendedName>
</protein>
<feature type="domain" description="CCD97-like C-terminal" evidence="2">
    <location>
        <begin position="1"/>
        <end position="162"/>
    </location>
</feature>
<feature type="compositionally biased region" description="Basic and acidic residues" evidence="1">
    <location>
        <begin position="98"/>
        <end position="107"/>
    </location>
</feature>
<accession>A0AAD9KQ36</accession>
<feature type="compositionally biased region" description="Acidic residues" evidence="1">
    <location>
        <begin position="74"/>
        <end position="90"/>
    </location>
</feature>
<feature type="region of interest" description="Disordered" evidence="1">
    <location>
        <begin position="74"/>
        <end position="107"/>
    </location>
</feature>
<evidence type="ECO:0000256" key="1">
    <source>
        <dbReference type="SAM" id="MobiDB-lite"/>
    </source>
</evidence>